<dbReference type="Proteomes" id="UP001595975">
    <property type="component" value="Unassembled WGS sequence"/>
</dbReference>
<proteinExistence type="predicted"/>
<gene>
    <name evidence="1" type="ORF">ACFP3U_14670</name>
</gene>
<organism evidence="1 2">
    <name type="scientific">Kitasatospora misakiensis</name>
    <dbReference type="NCBI Taxonomy" id="67330"/>
    <lineage>
        <taxon>Bacteria</taxon>
        <taxon>Bacillati</taxon>
        <taxon>Actinomycetota</taxon>
        <taxon>Actinomycetes</taxon>
        <taxon>Kitasatosporales</taxon>
        <taxon>Streptomycetaceae</taxon>
        <taxon>Kitasatospora</taxon>
    </lineage>
</organism>
<evidence type="ECO:0000313" key="2">
    <source>
        <dbReference type="Proteomes" id="UP001595975"/>
    </source>
</evidence>
<sequence>MPVELVAVVAVAVLVTAWLLWRFSRGATAASGGHTAPSVAAEVEVRTEFPPEGLLVPEDVLRSVGSTSGAIWDALEAAAAPVAVEYYPVSEAEVAKFRTGPVNATAQQAMVGIVEAIKPKSPTLFRVVLPKGAELVKAAGTSGFRGFSRSGGKTAHAVLKPVAAGGAVVAGWPVLAVAGTVLAVDMVAQREQRAHQGRVEAILSRQEERAYVERITDQRSADAQLSRAISLMLDGGKPNLELALKRGLPPDVRTPDTGS</sequence>
<reference evidence="2" key="1">
    <citation type="journal article" date="2019" name="Int. J. Syst. Evol. Microbiol.">
        <title>The Global Catalogue of Microorganisms (GCM) 10K type strain sequencing project: providing services to taxonomists for standard genome sequencing and annotation.</title>
        <authorList>
            <consortium name="The Broad Institute Genomics Platform"/>
            <consortium name="The Broad Institute Genome Sequencing Center for Infectious Disease"/>
            <person name="Wu L."/>
            <person name="Ma J."/>
        </authorList>
    </citation>
    <scope>NUCLEOTIDE SEQUENCE [LARGE SCALE GENOMIC DNA]</scope>
    <source>
        <strain evidence="2">CGMCC 4.1437</strain>
    </source>
</reference>
<comment type="caution">
    <text evidence="1">The sequence shown here is derived from an EMBL/GenBank/DDBJ whole genome shotgun (WGS) entry which is preliminary data.</text>
</comment>
<dbReference type="EMBL" id="JBHSOF010000016">
    <property type="protein sequence ID" value="MFC5664224.1"/>
    <property type="molecule type" value="Genomic_DNA"/>
</dbReference>
<keyword evidence="2" id="KW-1185">Reference proteome</keyword>
<protein>
    <submittedName>
        <fullName evidence="1">Uncharacterized protein</fullName>
    </submittedName>
</protein>
<accession>A0ABW0X4U9</accession>
<evidence type="ECO:0000313" key="1">
    <source>
        <dbReference type="EMBL" id="MFC5664224.1"/>
    </source>
</evidence>
<name>A0ABW0X4U9_9ACTN</name>
<dbReference type="RefSeq" id="WP_380225926.1">
    <property type="nucleotide sequence ID" value="NZ_JBHSOF010000016.1"/>
</dbReference>